<keyword evidence="2" id="KW-1185">Reference proteome</keyword>
<accession>A0ABD3V2H0</accession>
<sequence>GRRGDVTLAKILTFVTGTEEEPVLGFQIKPSIAFQSSLSICQHQTHASTG</sequence>
<dbReference type="AlphaFoldDB" id="A0ABD3V2H0"/>
<dbReference type="Proteomes" id="UP001634394">
    <property type="component" value="Unassembled WGS sequence"/>
</dbReference>
<proteinExistence type="predicted"/>
<evidence type="ECO:0000313" key="1">
    <source>
        <dbReference type="EMBL" id="KAL3854788.1"/>
    </source>
</evidence>
<protein>
    <submittedName>
        <fullName evidence="1">Uncharacterized protein</fullName>
    </submittedName>
</protein>
<organism evidence="1 2">
    <name type="scientific">Sinanodonta woodiana</name>
    <name type="common">Chinese pond mussel</name>
    <name type="synonym">Anodonta woodiana</name>
    <dbReference type="NCBI Taxonomy" id="1069815"/>
    <lineage>
        <taxon>Eukaryota</taxon>
        <taxon>Metazoa</taxon>
        <taxon>Spiralia</taxon>
        <taxon>Lophotrochozoa</taxon>
        <taxon>Mollusca</taxon>
        <taxon>Bivalvia</taxon>
        <taxon>Autobranchia</taxon>
        <taxon>Heteroconchia</taxon>
        <taxon>Palaeoheterodonta</taxon>
        <taxon>Unionida</taxon>
        <taxon>Unionoidea</taxon>
        <taxon>Unionidae</taxon>
        <taxon>Unioninae</taxon>
        <taxon>Sinanodonta</taxon>
    </lineage>
</organism>
<name>A0ABD3V2H0_SINWO</name>
<feature type="non-terminal residue" evidence="1">
    <location>
        <position position="1"/>
    </location>
</feature>
<dbReference type="EMBL" id="JBJQND010000014">
    <property type="protein sequence ID" value="KAL3854788.1"/>
    <property type="molecule type" value="Genomic_DNA"/>
</dbReference>
<reference evidence="1 2" key="1">
    <citation type="submission" date="2024-11" db="EMBL/GenBank/DDBJ databases">
        <title>Chromosome-level genome assembly of the freshwater bivalve Anodonta woodiana.</title>
        <authorList>
            <person name="Chen X."/>
        </authorList>
    </citation>
    <scope>NUCLEOTIDE SEQUENCE [LARGE SCALE GENOMIC DNA]</scope>
    <source>
        <strain evidence="1">MN2024</strain>
        <tissue evidence="1">Gills</tissue>
    </source>
</reference>
<evidence type="ECO:0000313" key="2">
    <source>
        <dbReference type="Proteomes" id="UP001634394"/>
    </source>
</evidence>
<comment type="caution">
    <text evidence="1">The sequence shown here is derived from an EMBL/GenBank/DDBJ whole genome shotgun (WGS) entry which is preliminary data.</text>
</comment>
<gene>
    <name evidence="1" type="ORF">ACJMK2_014037</name>
</gene>